<dbReference type="EMBL" id="HE575324">
    <property type="protein sequence ID" value="CCC95397.1"/>
    <property type="molecule type" value="Genomic_DNA"/>
</dbReference>
<dbReference type="AlphaFoldDB" id="G0V176"/>
<organism evidence="1">
    <name type="scientific">Trypanosoma congolense (strain IL3000)</name>
    <dbReference type="NCBI Taxonomy" id="1068625"/>
    <lineage>
        <taxon>Eukaryota</taxon>
        <taxon>Discoba</taxon>
        <taxon>Euglenozoa</taxon>
        <taxon>Kinetoplastea</taxon>
        <taxon>Metakinetoplastina</taxon>
        <taxon>Trypanosomatida</taxon>
        <taxon>Trypanosomatidae</taxon>
        <taxon>Trypanosoma</taxon>
        <taxon>Nannomonas</taxon>
    </lineage>
</organism>
<dbReference type="VEuPathDB" id="TriTrypDB:TcIL3000.11.8510"/>
<reference evidence="1" key="1">
    <citation type="journal article" date="2012" name="Proc. Natl. Acad. Sci. U.S.A.">
        <title>Antigenic diversity is generated by distinct evolutionary mechanisms in African trypanosome species.</title>
        <authorList>
            <person name="Jackson A.P."/>
            <person name="Berry A."/>
            <person name="Aslett M."/>
            <person name="Allison H.C."/>
            <person name="Burton P."/>
            <person name="Vavrova-Anderson J."/>
            <person name="Brown R."/>
            <person name="Browne H."/>
            <person name="Corton N."/>
            <person name="Hauser H."/>
            <person name="Gamble J."/>
            <person name="Gilderthorp R."/>
            <person name="Marcello L."/>
            <person name="McQuillan J."/>
            <person name="Otto T.D."/>
            <person name="Quail M.A."/>
            <person name="Sanders M.J."/>
            <person name="van Tonder A."/>
            <person name="Ginger M.L."/>
            <person name="Field M.C."/>
            <person name="Barry J.D."/>
            <person name="Hertz-Fowler C."/>
            <person name="Berriman M."/>
        </authorList>
    </citation>
    <scope>NUCLEOTIDE SEQUENCE</scope>
    <source>
        <strain evidence="1">IL3000</strain>
    </source>
</reference>
<protein>
    <submittedName>
        <fullName evidence="1">Uncharacterized protein TCIL3000_11_8510</fullName>
    </submittedName>
</protein>
<name>G0V176_TRYCI</name>
<evidence type="ECO:0000313" key="1">
    <source>
        <dbReference type="EMBL" id="CCC95397.1"/>
    </source>
</evidence>
<proteinExistence type="predicted"/>
<accession>G0V176</accession>
<gene>
    <name evidence="1" type="ORF">TCIL3000_11_8510</name>
</gene>
<sequence>MLIEYICFPLLLWSKVTSSILIYSAAMLAGLFYRQNGVSAHRSEVLTENRYARFSDSKESNCSGGSSLSSPNCNTQGRYGMRGSPAFPRKCGTGELRETSLLCDHDEPALPASRKFSGAVSCSTFSSNAMGYLLEKLKAALKGCSVRRRMKTPTYQLLKGRIKKTSCGNSSGVNDRYTISQRKHNVSQLISFLEGNLEALVVSKDTDVDVEKPVAGRCENANGGSDKCTQFHESSKIHPGVHLSNEAKVNTDFIRFSLMETIGDSNFSLESMSNKLDASFLDMRRRDFLQKIFIIETRRPPGTKSSNGIGLHNFCPLGFSQALTSHGVGYRRIIQHLERIAGE</sequence>